<dbReference type="SUPFAM" id="SSF57959">
    <property type="entry name" value="Leucine zipper domain"/>
    <property type="match status" value="2"/>
</dbReference>
<evidence type="ECO:0000256" key="1">
    <source>
        <dbReference type="SAM" id="MobiDB-lite"/>
    </source>
</evidence>
<gene>
    <name evidence="3" type="ORF">HNAJ_LOCUS2453</name>
</gene>
<dbReference type="PANTHER" id="PTHR23334">
    <property type="entry name" value="CCAAT/ENHANCER BINDING PROTEIN"/>
    <property type="match status" value="1"/>
</dbReference>
<feature type="compositionally biased region" description="Basic and acidic residues" evidence="1">
    <location>
        <begin position="107"/>
        <end position="137"/>
    </location>
</feature>
<dbReference type="Pfam" id="PF07716">
    <property type="entry name" value="bZIP_2"/>
    <property type="match status" value="2"/>
</dbReference>
<feature type="region of interest" description="Disordered" evidence="1">
    <location>
        <begin position="405"/>
        <end position="427"/>
    </location>
</feature>
<dbReference type="Gene3D" id="1.20.5.170">
    <property type="match status" value="2"/>
</dbReference>
<evidence type="ECO:0000313" key="4">
    <source>
        <dbReference type="Proteomes" id="UP000278807"/>
    </source>
</evidence>
<feature type="domain" description="BZIP" evidence="2">
    <location>
        <begin position="486"/>
        <end position="544"/>
    </location>
</feature>
<dbReference type="GO" id="GO:0000978">
    <property type="term" value="F:RNA polymerase II cis-regulatory region sequence-specific DNA binding"/>
    <property type="evidence" value="ECO:0007669"/>
    <property type="project" value="TreeGrafter"/>
</dbReference>
<accession>A0A0R3T5W6</accession>
<evidence type="ECO:0000313" key="5">
    <source>
        <dbReference type="WBParaSite" id="HNAJ_0000245401-mRNA-1"/>
    </source>
</evidence>
<dbReference type="CDD" id="cd14686">
    <property type="entry name" value="bZIP"/>
    <property type="match status" value="1"/>
</dbReference>
<reference evidence="5" key="1">
    <citation type="submission" date="2017-02" db="UniProtKB">
        <authorList>
            <consortium name="WormBaseParasite"/>
        </authorList>
    </citation>
    <scope>IDENTIFICATION</scope>
</reference>
<proteinExistence type="predicted"/>
<dbReference type="SMART" id="SM00338">
    <property type="entry name" value="BRLZ"/>
    <property type="match status" value="2"/>
</dbReference>
<sequence>MEHYGITGSYPSSYGAVQNWLMACYIVHLQSQSLQPEQNKEISYPRRSNEIEAPPQVEMVVSETESEVSGSFSGFSVLSGSSPCSSTSVSSCACDLRIMKDMSKLSELEDKPPKECHDASKTGRSYDEREIQRKERNNAASRKSRALRKHRFQQMLRETERLTNSNARLRAFVEELNSIMIESRAILFKTFAGSVTTDLPGKFKRQAVNIRLQRISSNTRNIEELCSENLTVAQKSHSSNPITMTRCTKIRQIRPVKTRMIGLDAQDEFVTCDFANSYDPSIEEKLGSFEKSPYSYTIVDTHFKEFDYCPEIAANIELVSSSSLNATSFNPYLNLGSYLRSIESFEEENEYLSNTMSNFSHKLPELDKDSLTEALNDIENLTSMQSTSETEAMELERLDTEEDFPTPLTSPHLHKIFSNDSPDDTADESDWEEIFSQQNKLIEQFVQIVDNQSTRQDVVMYSTSQASPLRDSESLQCSTTQCNFAEDREKDRRQRNNIASRKSRAMKKERFAAMQSEIDQLRAANQKLKAMVDELDLAIDEAKSIVLPPKP</sequence>
<dbReference type="STRING" id="102285.A0A0R3T5W6"/>
<organism evidence="5">
    <name type="scientific">Rodentolepis nana</name>
    <name type="common">Dwarf tapeworm</name>
    <name type="synonym">Hymenolepis nana</name>
    <dbReference type="NCBI Taxonomy" id="102285"/>
    <lineage>
        <taxon>Eukaryota</taxon>
        <taxon>Metazoa</taxon>
        <taxon>Spiralia</taxon>
        <taxon>Lophotrochozoa</taxon>
        <taxon>Platyhelminthes</taxon>
        <taxon>Cestoda</taxon>
        <taxon>Eucestoda</taxon>
        <taxon>Cyclophyllidea</taxon>
        <taxon>Hymenolepididae</taxon>
        <taxon>Rodentolepis</taxon>
    </lineage>
</organism>
<dbReference type="InterPro" id="IPR046347">
    <property type="entry name" value="bZIP_sf"/>
</dbReference>
<evidence type="ECO:0000259" key="2">
    <source>
        <dbReference type="PROSITE" id="PS50217"/>
    </source>
</evidence>
<name>A0A0R3T5W6_RODNA</name>
<protein>
    <submittedName>
        <fullName evidence="5">BZIP domain-containing protein</fullName>
    </submittedName>
</protein>
<dbReference type="OrthoDB" id="10039716at2759"/>
<dbReference type="GO" id="GO:0000981">
    <property type="term" value="F:DNA-binding transcription factor activity, RNA polymerase II-specific"/>
    <property type="evidence" value="ECO:0007669"/>
    <property type="project" value="TreeGrafter"/>
</dbReference>
<dbReference type="AlphaFoldDB" id="A0A0R3T5W6"/>
<keyword evidence="4" id="KW-1185">Reference proteome</keyword>
<reference evidence="3 4" key="2">
    <citation type="submission" date="2018-11" db="EMBL/GenBank/DDBJ databases">
        <authorList>
            <consortium name="Pathogen Informatics"/>
        </authorList>
    </citation>
    <scope>NUCLEOTIDE SEQUENCE [LARGE SCALE GENOMIC DNA]</scope>
</reference>
<dbReference type="InterPro" id="IPR031106">
    <property type="entry name" value="C/EBP"/>
</dbReference>
<dbReference type="EMBL" id="UZAE01001195">
    <property type="protein sequence ID" value="VDN98312.1"/>
    <property type="molecule type" value="Genomic_DNA"/>
</dbReference>
<feature type="region of interest" description="Disordered" evidence="1">
    <location>
        <begin position="107"/>
        <end position="148"/>
    </location>
</feature>
<feature type="domain" description="BZIP" evidence="2">
    <location>
        <begin position="127"/>
        <end position="177"/>
    </location>
</feature>
<dbReference type="PROSITE" id="PS50217">
    <property type="entry name" value="BZIP"/>
    <property type="match status" value="2"/>
</dbReference>
<feature type="region of interest" description="Disordered" evidence="1">
    <location>
        <begin position="488"/>
        <end position="507"/>
    </location>
</feature>
<dbReference type="Proteomes" id="UP000278807">
    <property type="component" value="Unassembled WGS sequence"/>
</dbReference>
<dbReference type="GO" id="GO:0006351">
    <property type="term" value="P:DNA-templated transcription"/>
    <property type="evidence" value="ECO:0007669"/>
    <property type="project" value="InterPro"/>
</dbReference>
<dbReference type="PANTHER" id="PTHR23334:SF20">
    <property type="entry name" value="BASIC LEUCINE ZIPPER 24"/>
    <property type="match status" value="1"/>
</dbReference>
<dbReference type="InterPro" id="IPR004827">
    <property type="entry name" value="bZIP"/>
</dbReference>
<dbReference type="WBParaSite" id="HNAJ_0000245401-mRNA-1">
    <property type="protein sequence ID" value="HNAJ_0000245401-mRNA-1"/>
    <property type="gene ID" value="HNAJ_0000245401"/>
</dbReference>
<evidence type="ECO:0000313" key="3">
    <source>
        <dbReference type="EMBL" id="VDN98312.1"/>
    </source>
</evidence>